<comment type="cofactor">
    <cofactor evidence="1 19">
        <name>Mg(2+)</name>
        <dbReference type="ChEBI" id="CHEBI:18420"/>
    </cofactor>
</comment>
<dbReference type="EC" id="2.7.8.26" evidence="5 19"/>
<evidence type="ECO:0000256" key="15">
    <source>
        <dbReference type="ARBA" id="ARBA00032605"/>
    </source>
</evidence>
<evidence type="ECO:0000313" key="20">
    <source>
        <dbReference type="EMBL" id="SEM12244.1"/>
    </source>
</evidence>
<evidence type="ECO:0000313" key="21">
    <source>
        <dbReference type="Proteomes" id="UP000198677"/>
    </source>
</evidence>
<dbReference type="GO" id="GO:0051073">
    <property type="term" value="F:adenosylcobinamide-GDP ribazoletransferase activity"/>
    <property type="evidence" value="ECO:0007669"/>
    <property type="project" value="UniProtKB-UniRule"/>
</dbReference>
<dbReference type="InterPro" id="IPR003805">
    <property type="entry name" value="CobS"/>
</dbReference>
<dbReference type="PANTHER" id="PTHR34148">
    <property type="entry name" value="ADENOSYLCOBINAMIDE-GDP RIBAZOLETRANSFERASE"/>
    <property type="match status" value="1"/>
</dbReference>
<proteinExistence type="inferred from homology"/>
<comment type="similarity">
    <text evidence="4 19">Belongs to the CobS family.</text>
</comment>
<evidence type="ECO:0000256" key="4">
    <source>
        <dbReference type="ARBA" id="ARBA00010561"/>
    </source>
</evidence>
<dbReference type="EMBL" id="FOAW01000023">
    <property type="protein sequence ID" value="SEM12244.1"/>
    <property type="molecule type" value="Genomic_DNA"/>
</dbReference>
<name>A0A1H7VT69_9NOCA</name>
<evidence type="ECO:0000256" key="5">
    <source>
        <dbReference type="ARBA" id="ARBA00013200"/>
    </source>
</evidence>
<dbReference type="PANTHER" id="PTHR34148:SF1">
    <property type="entry name" value="ADENOSYLCOBINAMIDE-GDP RIBAZOLETRANSFERASE"/>
    <property type="match status" value="1"/>
</dbReference>
<evidence type="ECO:0000256" key="8">
    <source>
        <dbReference type="ARBA" id="ARBA00022573"/>
    </source>
</evidence>
<comment type="subcellular location">
    <subcellularLocation>
        <location evidence="2 19">Cell membrane</location>
        <topology evidence="2 19">Multi-pass membrane protein</topology>
    </subcellularLocation>
</comment>
<evidence type="ECO:0000256" key="6">
    <source>
        <dbReference type="ARBA" id="ARBA00015850"/>
    </source>
</evidence>
<feature type="transmembrane region" description="Helical" evidence="19">
    <location>
        <begin position="142"/>
        <end position="160"/>
    </location>
</feature>
<keyword evidence="21" id="KW-1185">Reference proteome</keyword>
<keyword evidence="12 19" id="KW-1133">Transmembrane helix</keyword>
<keyword evidence="8 19" id="KW-0169">Cobalamin biosynthesis</keyword>
<organism evidence="20 21">
    <name type="scientific">Rhodococcus maanshanensis</name>
    <dbReference type="NCBI Taxonomy" id="183556"/>
    <lineage>
        <taxon>Bacteria</taxon>
        <taxon>Bacillati</taxon>
        <taxon>Actinomycetota</taxon>
        <taxon>Actinomycetes</taxon>
        <taxon>Mycobacteriales</taxon>
        <taxon>Nocardiaceae</taxon>
        <taxon>Rhodococcus</taxon>
    </lineage>
</organism>
<evidence type="ECO:0000256" key="10">
    <source>
        <dbReference type="ARBA" id="ARBA00022692"/>
    </source>
</evidence>
<sequence>MTAALGGIRLALSWLTVLPARHDPDAQPIDRAAGRRAIAATPVVGLLLGATCAGLLWLLLAASLDTALAGLVAVTALALLTRGMHVDGLADTVDGLGCYGPPARALEVMRGGGVGPFGVVALIVCIGAQALSFGALAQSGQWIAIGVAVAAGRVAVVLVCRRGVPAAGPTGFGALVADSQGRWSCALWSLALTAAAAFAVPGRWWQGPVVVLAALGATALLTRHCVRRFGGVTGDVLGAAVEVTVTVVAVGFALGG</sequence>
<keyword evidence="10 19" id="KW-0812">Transmembrane</keyword>
<comment type="catalytic activity">
    <reaction evidence="18 19">
        <text>alpha-ribazole 5'-phosphate + adenosylcob(III)inamide-GDP = adenosylcob(III)alamin 5'-phosphate + GMP + H(+)</text>
        <dbReference type="Rhea" id="RHEA:23560"/>
        <dbReference type="ChEBI" id="CHEBI:15378"/>
        <dbReference type="ChEBI" id="CHEBI:57918"/>
        <dbReference type="ChEBI" id="CHEBI:58115"/>
        <dbReference type="ChEBI" id="CHEBI:60487"/>
        <dbReference type="ChEBI" id="CHEBI:60493"/>
        <dbReference type="EC" id="2.7.8.26"/>
    </reaction>
</comment>
<evidence type="ECO:0000256" key="1">
    <source>
        <dbReference type="ARBA" id="ARBA00001946"/>
    </source>
</evidence>
<feature type="transmembrane region" description="Helical" evidence="19">
    <location>
        <begin position="181"/>
        <end position="199"/>
    </location>
</feature>
<dbReference type="Proteomes" id="UP000198677">
    <property type="component" value="Unassembled WGS sequence"/>
</dbReference>
<evidence type="ECO:0000256" key="19">
    <source>
        <dbReference type="HAMAP-Rule" id="MF_00719"/>
    </source>
</evidence>
<dbReference type="RefSeq" id="WP_072754040.1">
    <property type="nucleotide sequence ID" value="NZ_FOAW01000023.1"/>
</dbReference>
<dbReference type="AlphaFoldDB" id="A0A1H7VT69"/>
<keyword evidence="11 19" id="KW-0460">Magnesium</keyword>
<evidence type="ECO:0000256" key="2">
    <source>
        <dbReference type="ARBA" id="ARBA00004651"/>
    </source>
</evidence>
<comment type="function">
    <text evidence="14 19">Joins adenosylcobinamide-GDP and alpha-ribazole to generate adenosylcobalamin (Ado-cobalamin). Also synthesizes adenosylcobalamin 5'-phosphate from adenosylcobinamide-GDP and alpha-ribazole 5'-phosphate.</text>
</comment>
<dbReference type="GO" id="GO:0005886">
    <property type="term" value="C:plasma membrane"/>
    <property type="evidence" value="ECO:0007669"/>
    <property type="project" value="UniProtKB-SubCell"/>
</dbReference>
<keyword evidence="9 19" id="KW-0808">Transferase</keyword>
<dbReference type="NCBIfam" id="NF001279">
    <property type="entry name" value="PRK00235.2-1"/>
    <property type="match status" value="1"/>
</dbReference>
<protein>
    <recommendedName>
        <fullName evidence="6 19">Adenosylcobinamide-GDP ribazoletransferase</fullName>
        <ecNumber evidence="5 19">2.7.8.26</ecNumber>
    </recommendedName>
    <alternativeName>
        <fullName evidence="16 19">Cobalamin synthase</fullName>
    </alternativeName>
    <alternativeName>
        <fullName evidence="15 19">Cobalamin-5'-phosphate synthase</fullName>
    </alternativeName>
</protein>
<keyword evidence="13 19" id="KW-0472">Membrane</keyword>
<evidence type="ECO:0000256" key="7">
    <source>
        <dbReference type="ARBA" id="ARBA00022475"/>
    </source>
</evidence>
<feature type="transmembrane region" description="Helical" evidence="19">
    <location>
        <begin position="66"/>
        <end position="84"/>
    </location>
</feature>
<feature type="transmembrane region" description="Helical" evidence="19">
    <location>
        <begin position="205"/>
        <end position="222"/>
    </location>
</feature>
<evidence type="ECO:0000256" key="12">
    <source>
        <dbReference type="ARBA" id="ARBA00022989"/>
    </source>
</evidence>
<feature type="transmembrane region" description="Helical" evidence="19">
    <location>
        <begin position="114"/>
        <end position="136"/>
    </location>
</feature>
<gene>
    <name evidence="19" type="primary">cobS</name>
    <name evidence="20" type="ORF">SAMN05444583_12317</name>
</gene>
<evidence type="ECO:0000256" key="13">
    <source>
        <dbReference type="ARBA" id="ARBA00023136"/>
    </source>
</evidence>
<accession>A0A1H7VT69</accession>
<evidence type="ECO:0000256" key="9">
    <source>
        <dbReference type="ARBA" id="ARBA00022679"/>
    </source>
</evidence>
<feature type="transmembrane region" description="Helical" evidence="19">
    <location>
        <begin position="37"/>
        <end position="60"/>
    </location>
</feature>
<dbReference type="Pfam" id="PF02654">
    <property type="entry name" value="CobS"/>
    <property type="match status" value="1"/>
</dbReference>
<evidence type="ECO:0000256" key="3">
    <source>
        <dbReference type="ARBA" id="ARBA00004663"/>
    </source>
</evidence>
<dbReference type="HAMAP" id="MF_00719">
    <property type="entry name" value="CobS"/>
    <property type="match status" value="1"/>
</dbReference>
<evidence type="ECO:0000256" key="18">
    <source>
        <dbReference type="ARBA" id="ARBA00049504"/>
    </source>
</evidence>
<evidence type="ECO:0000256" key="14">
    <source>
        <dbReference type="ARBA" id="ARBA00025228"/>
    </source>
</evidence>
<evidence type="ECO:0000256" key="11">
    <source>
        <dbReference type="ARBA" id="ARBA00022842"/>
    </source>
</evidence>
<feature type="transmembrane region" description="Helical" evidence="19">
    <location>
        <begin position="234"/>
        <end position="254"/>
    </location>
</feature>
<reference evidence="21" key="1">
    <citation type="submission" date="2016-10" db="EMBL/GenBank/DDBJ databases">
        <authorList>
            <person name="Varghese N."/>
            <person name="Submissions S."/>
        </authorList>
    </citation>
    <scope>NUCLEOTIDE SEQUENCE [LARGE SCALE GENOMIC DNA]</scope>
    <source>
        <strain evidence="21">DSM 44675</strain>
    </source>
</reference>
<evidence type="ECO:0000256" key="16">
    <source>
        <dbReference type="ARBA" id="ARBA00032853"/>
    </source>
</evidence>
<comment type="pathway">
    <text evidence="3 19">Cofactor biosynthesis; adenosylcobalamin biosynthesis; adenosylcobalamin from cob(II)yrinate a,c-diamide: step 7/7.</text>
</comment>
<evidence type="ECO:0000256" key="17">
    <source>
        <dbReference type="ARBA" id="ARBA00048623"/>
    </source>
</evidence>
<keyword evidence="7 19" id="KW-1003">Cell membrane</keyword>
<comment type="catalytic activity">
    <reaction evidence="17 19">
        <text>alpha-ribazole + adenosylcob(III)inamide-GDP = adenosylcob(III)alamin + GMP + H(+)</text>
        <dbReference type="Rhea" id="RHEA:16049"/>
        <dbReference type="ChEBI" id="CHEBI:10329"/>
        <dbReference type="ChEBI" id="CHEBI:15378"/>
        <dbReference type="ChEBI" id="CHEBI:18408"/>
        <dbReference type="ChEBI" id="CHEBI:58115"/>
        <dbReference type="ChEBI" id="CHEBI:60487"/>
        <dbReference type="EC" id="2.7.8.26"/>
    </reaction>
</comment>
<dbReference type="UniPathway" id="UPA00148">
    <property type="reaction ID" value="UER00238"/>
</dbReference>
<dbReference type="GO" id="GO:0008818">
    <property type="term" value="F:cobalamin 5'-phosphate synthase activity"/>
    <property type="evidence" value="ECO:0007669"/>
    <property type="project" value="UniProtKB-UniRule"/>
</dbReference>
<dbReference type="OrthoDB" id="9794223at2"/>
<dbReference type="GO" id="GO:0009236">
    <property type="term" value="P:cobalamin biosynthetic process"/>
    <property type="evidence" value="ECO:0007669"/>
    <property type="project" value="UniProtKB-UniRule"/>
</dbReference>